<dbReference type="InterPro" id="IPR032580">
    <property type="entry name" value="SatD"/>
</dbReference>
<name>N0DYW3_9MICO</name>
<dbReference type="HOGENOM" id="CLU_077332_2_0_11"/>
<dbReference type="Pfam" id="PF16264">
    <property type="entry name" value="SatD"/>
    <property type="match status" value="1"/>
</dbReference>
<reference evidence="1 2" key="1">
    <citation type="journal article" date="2013" name="ISME J.">
        <title>A metabolic model for members of the genus Tetrasphaera involved in enhanced biological phosphorus removal.</title>
        <authorList>
            <person name="Kristiansen R."/>
            <person name="Nguyen H.T.T."/>
            <person name="Saunders A.M."/>
            <person name="Nielsen J.L."/>
            <person name="Wimmer R."/>
            <person name="Le V.Q."/>
            <person name="McIlroy S.J."/>
            <person name="Petrovski S."/>
            <person name="Seviour R.J."/>
            <person name="Calteau A."/>
            <person name="Nielsen K.L."/>
            <person name="Nielsen P.H."/>
        </authorList>
    </citation>
    <scope>NUCLEOTIDE SEQUENCE [LARGE SCALE GENOMIC DNA]</scope>
    <source>
        <strain evidence="1 2">Lp2</strain>
    </source>
</reference>
<evidence type="ECO:0000313" key="1">
    <source>
        <dbReference type="EMBL" id="CCH69728.1"/>
    </source>
</evidence>
<comment type="caution">
    <text evidence="1">The sequence shown here is derived from an EMBL/GenBank/DDBJ whole genome shotgun (WGS) entry which is preliminary data.</text>
</comment>
<dbReference type="eggNOG" id="COG1595">
    <property type="taxonomic scope" value="Bacteria"/>
</dbReference>
<evidence type="ECO:0000313" key="2">
    <source>
        <dbReference type="Proteomes" id="UP000013167"/>
    </source>
</evidence>
<organism evidence="1 2">
    <name type="scientific">Phycicoccus elongatus Lp2</name>
    <dbReference type="NCBI Taxonomy" id="1193181"/>
    <lineage>
        <taxon>Bacteria</taxon>
        <taxon>Bacillati</taxon>
        <taxon>Actinomycetota</taxon>
        <taxon>Actinomycetes</taxon>
        <taxon>Micrococcales</taxon>
        <taxon>Intrasporangiaceae</taxon>
        <taxon>Phycicoccus</taxon>
    </lineage>
</organism>
<dbReference type="OrthoDB" id="4711815at2"/>
<dbReference type="STRING" id="1193181.BN10_300069"/>
<gene>
    <name evidence="1" type="ORF">BN10_300069</name>
</gene>
<dbReference type="AlphaFoldDB" id="N0DYW3"/>
<accession>N0DYW3</accession>
<proteinExistence type="predicted"/>
<dbReference type="EMBL" id="CAIZ01000098">
    <property type="protein sequence ID" value="CCH69728.1"/>
    <property type="molecule type" value="Genomic_DNA"/>
</dbReference>
<protein>
    <submittedName>
        <fullName evidence="1">Uncharacterized protein</fullName>
    </submittedName>
</protein>
<keyword evidence="2" id="KW-1185">Reference proteome</keyword>
<dbReference type="Proteomes" id="UP000013167">
    <property type="component" value="Unassembled WGS sequence"/>
</dbReference>
<sequence length="217" mass="22929">MLQSVTNKGMASYQLLGDIVNSRAVDDRSRLHRDVVGALGAVNAEVSGIDGLDVTVGDEFQGRYRTLGAALDAALRIRLHLLPPVDVRIGIGYGAVENLDDTGRLQDGPGWWAAREAIEGVESSARRAGLRSLRTAYRGAAEPATEASVNAALVCQDQVIGSMPERPVRILHRLLLGDTQAAIAADEGVSPSAVSQQVRAHGIGAILHAHDLLKGMS</sequence>